<evidence type="ECO:0000313" key="15">
    <source>
        <dbReference type="Proteomes" id="UP000623467"/>
    </source>
</evidence>
<organism evidence="14 15">
    <name type="scientific">Mycena sanguinolenta</name>
    <dbReference type="NCBI Taxonomy" id="230812"/>
    <lineage>
        <taxon>Eukaryota</taxon>
        <taxon>Fungi</taxon>
        <taxon>Dikarya</taxon>
        <taxon>Basidiomycota</taxon>
        <taxon>Agaricomycotina</taxon>
        <taxon>Agaricomycetes</taxon>
        <taxon>Agaricomycetidae</taxon>
        <taxon>Agaricales</taxon>
        <taxon>Marasmiineae</taxon>
        <taxon>Mycenaceae</taxon>
        <taxon>Mycena</taxon>
    </lineage>
</organism>
<evidence type="ECO:0000256" key="5">
    <source>
        <dbReference type="ARBA" id="ARBA00022723"/>
    </source>
</evidence>
<keyword evidence="8" id="KW-0833">Ubl conjugation pathway</keyword>
<evidence type="ECO:0000256" key="2">
    <source>
        <dbReference type="ARBA" id="ARBA00004906"/>
    </source>
</evidence>
<evidence type="ECO:0000259" key="12">
    <source>
        <dbReference type="PROSITE" id="PS50089"/>
    </source>
</evidence>
<dbReference type="SMART" id="SM00184">
    <property type="entry name" value="RING"/>
    <property type="match status" value="2"/>
</dbReference>
<evidence type="ECO:0000256" key="8">
    <source>
        <dbReference type="ARBA" id="ARBA00022786"/>
    </source>
</evidence>
<name>A0A8H6Z416_9AGAR</name>
<reference evidence="14" key="1">
    <citation type="submission" date="2020-05" db="EMBL/GenBank/DDBJ databases">
        <title>Mycena genomes resolve the evolution of fungal bioluminescence.</title>
        <authorList>
            <person name="Tsai I.J."/>
        </authorList>
    </citation>
    <scope>NUCLEOTIDE SEQUENCE</scope>
    <source>
        <strain evidence="14">160909Yilan</strain>
    </source>
</reference>
<dbReference type="OrthoDB" id="1431934at2759"/>
<evidence type="ECO:0000256" key="4">
    <source>
        <dbReference type="ARBA" id="ARBA00022679"/>
    </source>
</evidence>
<dbReference type="Gene3D" id="3.30.40.10">
    <property type="entry name" value="Zinc/RING finger domain, C3HC4 (zinc finger)"/>
    <property type="match status" value="1"/>
</dbReference>
<dbReference type="PROSITE" id="PS50089">
    <property type="entry name" value="ZF_RING_2"/>
    <property type="match status" value="1"/>
</dbReference>
<proteinExistence type="predicted"/>
<evidence type="ECO:0000256" key="9">
    <source>
        <dbReference type="ARBA" id="ARBA00022833"/>
    </source>
</evidence>
<dbReference type="PROSITE" id="PS51873">
    <property type="entry name" value="TRIAD"/>
    <property type="match status" value="1"/>
</dbReference>
<feature type="compositionally biased region" description="Basic and acidic residues" evidence="11">
    <location>
        <begin position="286"/>
        <end position="295"/>
    </location>
</feature>
<dbReference type="PROSITE" id="PS00518">
    <property type="entry name" value="ZF_RING_1"/>
    <property type="match status" value="1"/>
</dbReference>
<comment type="catalytic activity">
    <reaction evidence="1">
        <text>[E2 ubiquitin-conjugating enzyme]-S-ubiquitinyl-L-cysteine + [acceptor protein]-L-lysine = [E2 ubiquitin-conjugating enzyme]-L-cysteine + [acceptor protein]-N(6)-ubiquitinyl-L-lysine.</text>
        <dbReference type="EC" id="2.3.2.31"/>
    </reaction>
</comment>
<keyword evidence="15" id="KW-1185">Reference proteome</keyword>
<dbReference type="InterPro" id="IPR031127">
    <property type="entry name" value="E3_UB_ligase_RBR"/>
</dbReference>
<evidence type="ECO:0000256" key="10">
    <source>
        <dbReference type="PROSITE-ProRule" id="PRU00175"/>
    </source>
</evidence>
<comment type="pathway">
    <text evidence="2">Protein modification; protein ubiquitination.</text>
</comment>
<evidence type="ECO:0000256" key="11">
    <source>
        <dbReference type="SAM" id="MobiDB-lite"/>
    </source>
</evidence>
<dbReference type="InterPro" id="IPR044066">
    <property type="entry name" value="TRIAD_supradom"/>
</dbReference>
<evidence type="ECO:0000256" key="6">
    <source>
        <dbReference type="ARBA" id="ARBA00022737"/>
    </source>
</evidence>
<dbReference type="Pfam" id="PF22605">
    <property type="entry name" value="IBR_2"/>
    <property type="match status" value="1"/>
</dbReference>
<dbReference type="EMBL" id="JACAZH010000004">
    <property type="protein sequence ID" value="KAF7370312.1"/>
    <property type="molecule type" value="Genomic_DNA"/>
</dbReference>
<dbReference type="PANTHER" id="PTHR11685">
    <property type="entry name" value="RBR FAMILY RING FINGER AND IBR DOMAIN-CONTAINING"/>
    <property type="match status" value="1"/>
</dbReference>
<dbReference type="SUPFAM" id="SSF57850">
    <property type="entry name" value="RING/U-box"/>
    <property type="match status" value="2"/>
</dbReference>
<feature type="domain" description="RING-type" evidence="12">
    <location>
        <begin position="464"/>
        <end position="511"/>
    </location>
</feature>
<dbReference type="InterPro" id="IPR001841">
    <property type="entry name" value="Znf_RING"/>
</dbReference>
<dbReference type="Proteomes" id="UP000623467">
    <property type="component" value="Unassembled WGS sequence"/>
</dbReference>
<dbReference type="CDD" id="cd20336">
    <property type="entry name" value="Rcat_RBR"/>
    <property type="match status" value="1"/>
</dbReference>
<dbReference type="GO" id="GO:0016567">
    <property type="term" value="P:protein ubiquitination"/>
    <property type="evidence" value="ECO:0007669"/>
    <property type="project" value="InterPro"/>
</dbReference>
<dbReference type="InterPro" id="IPR013083">
    <property type="entry name" value="Znf_RING/FYVE/PHD"/>
</dbReference>
<dbReference type="InterPro" id="IPR017907">
    <property type="entry name" value="Znf_RING_CS"/>
</dbReference>
<keyword evidence="4" id="KW-0808">Transferase</keyword>
<evidence type="ECO:0000259" key="13">
    <source>
        <dbReference type="PROSITE" id="PS51873"/>
    </source>
</evidence>
<accession>A0A8H6Z416</accession>
<protein>
    <recommendedName>
        <fullName evidence="3">RBR-type E3 ubiquitin transferase</fullName>
        <ecNumber evidence="3">2.3.2.31</ecNumber>
    </recommendedName>
</protein>
<evidence type="ECO:0000256" key="1">
    <source>
        <dbReference type="ARBA" id="ARBA00001798"/>
    </source>
</evidence>
<keyword evidence="5" id="KW-0479">Metal-binding</keyword>
<sequence>MTKLEPESPIPTPQNEHIEDILSGQQKIVSHVGASQYQSGGIASCGLAGLNFVRVVLGRVERGFEGDSLLEDVLSRRTSEEVISICSRWASNAHLEVEDIFKAMPIFERSLKLASVSYSQPSFKRFRDVLSELQSLPSYAAVLITRPPEIITCLKLHINSQDVFIIFDSHPRTEHPNGAGLIVNTSLDATAQRLDDLLTVDSRLLADRSLQWQSQLLANFSGHFFVAKDGVKNSMEELTQAVLDSSLVALSLQAEILDLKFQNSSLSRERQSLETELADLKDKYRSAQRRVDESKSPCSQCSAKKSPSSSRRSKSNYHDSRPTAGPSRLGTFDASPSSHLNALEYFSSPANIVRSRRSLDSESMDLLIATQLQMSVDDANHAHWRTSSRVGPRSSYAQAVTSSSKDVPIDDHAVAAQLQMDWDREERDNALKAQAMQHEFEREDAQLVAQRAALQKQAQVLFDCGICFDRCPEDYVSRIPGCSHAFCRNCMQGYVVSKLRDKLYPIFCPMCATDQARVEPGMITDDLVQMLGLDDKEYQVLQELQIASMSILLHCRRCKESVFVDRAEYEAEQILVCPLPRCNYAWCKACQQSIPMDGPKHSCDGSSELEHLMKRRGWKHCPGCKTPFQKSDGCNHMTCMSPGCNTHFCYICGESIVRSALQREVRSAVSAHYRRCRLFEDVPER</sequence>
<feature type="region of interest" description="Disordered" evidence="11">
    <location>
        <begin position="286"/>
        <end position="333"/>
    </location>
</feature>
<evidence type="ECO:0000256" key="7">
    <source>
        <dbReference type="ARBA" id="ARBA00022771"/>
    </source>
</evidence>
<dbReference type="EC" id="2.3.2.31" evidence="3"/>
<comment type="caution">
    <text evidence="14">The sequence shown here is derived from an EMBL/GenBank/DDBJ whole genome shotgun (WGS) entry which is preliminary data.</text>
</comment>
<evidence type="ECO:0000313" key="14">
    <source>
        <dbReference type="EMBL" id="KAF7370312.1"/>
    </source>
</evidence>
<dbReference type="InterPro" id="IPR054694">
    <property type="entry name" value="Parkin-like_IBR"/>
</dbReference>
<keyword evidence="7 10" id="KW-0863">Zinc-finger</keyword>
<feature type="compositionally biased region" description="Low complexity" evidence="11">
    <location>
        <begin position="296"/>
        <end position="310"/>
    </location>
</feature>
<keyword evidence="9" id="KW-0862">Zinc</keyword>
<gene>
    <name evidence="14" type="ORF">MSAN_00662600</name>
</gene>
<dbReference type="GO" id="GO:0061630">
    <property type="term" value="F:ubiquitin protein ligase activity"/>
    <property type="evidence" value="ECO:0007669"/>
    <property type="project" value="UniProtKB-EC"/>
</dbReference>
<dbReference type="Gene3D" id="1.20.120.1750">
    <property type="match status" value="1"/>
</dbReference>
<keyword evidence="6" id="KW-0677">Repeat</keyword>
<dbReference type="GO" id="GO:0008270">
    <property type="term" value="F:zinc ion binding"/>
    <property type="evidence" value="ECO:0007669"/>
    <property type="project" value="UniProtKB-KW"/>
</dbReference>
<evidence type="ECO:0000256" key="3">
    <source>
        <dbReference type="ARBA" id="ARBA00012251"/>
    </source>
</evidence>
<dbReference type="AlphaFoldDB" id="A0A8H6Z416"/>
<feature type="domain" description="RING-type" evidence="13">
    <location>
        <begin position="460"/>
        <end position="676"/>
    </location>
</feature>